<comment type="caution">
    <text evidence="2">The sequence shown here is derived from an EMBL/GenBank/DDBJ whole genome shotgun (WGS) entry which is preliminary data.</text>
</comment>
<name>A0A8J3ZZ85_9ACTN</name>
<proteinExistence type="predicted"/>
<dbReference type="Proteomes" id="UP000635606">
    <property type="component" value="Unassembled WGS sequence"/>
</dbReference>
<keyword evidence="1" id="KW-0732">Signal</keyword>
<sequence>MSDRIGRNTLLRAAAAALVGLAAMLGVAAPASADVIVPPGRSGNICSGYLLHQASGVRFQTCAWADDNEVYFTVNFKNPTASAKRMAGIYLGFYHAGSFNAWCLQDYGWQDNEMIVVPAGGVKGTPTAECAYPRTRGAYQATAWVGNTGPVTSDSLQVQ</sequence>
<dbReference type="EMBL" id="BOPH01000088">
    <property type="protein sequence ID" value="GIJ71602.1"/>
    <property type="molecule type" value="Genomic_DNA"/>
</dbReference>
<evidence type="ECO:0008006" key="4">
    <source>
        <dbReference type="Google" id="ProtNLM"/>
    </source>
</evidence>
<dbReference type="RefSeq" id="WP_203931456.1">
    <property type="nucleotide sequence ID" value="NZ_BOPH01000088.1"/>
</dbReference>
<evidence type="ECO:0000313" key="3">
    <source>
        <dbReference type="Proteomes" id="UP000635606"/>
    </source>
</evidence>
<feature type="signal peptide" evidence="1">
    <location>
        <begin position="1"/>
        <end position="33"/>
    </location>
</feature>
<keyword evidence="3" id="KW-1185">Reference proteome</keyword>
<evidence type="ECO:0000256" key="1">
    <source>
        <dbReference type="SAM" id="SignalP"/>
    </source>
</evidence>
<gene>
    <name evidence="2" type="ORF">Voc01_065190</name>
</gene>
<reference evidence="2" key="1">
    <citation type="submission" date="2021-01" db="EMBL/GenBank/DDBJ databases">
        <title>Whole genome shotgun sequence of Virgisporangium ochraceum NBRC 16418.</title>
        <authorList>
            <person name="Komaki H."/>
            <person name="Tamura T."/>
        </authorList>
    </citation>
    <scope>NUCLEOTIDE SEQUENCE</scope>
    <source>
        <strain evidence="2">NBRC 16418</strain>
    </source>
</reference>
<dbReference type="AlphaFoldDB" id="A0A8J3ZZ85"/>
<feature type="chain" id="PRO_5035310427" description="Secreted protein" evidence="1">
    <location>
        <begin position="34"/>
        <end position="159"/>
    </location>
</feature>
<dbReference type="PROSITE" id="PS51318">
    <property type="entry name" value="TAT"/>
    <property type="match status" value="1"/>
</dbReference>
<evidence type="ECO:0000313" key="2">
    <source>
        <dbReference type="EMBL" id="GIJ71602.1"/>
    </source>
</evidence>
<accession>A0A8J3ZZ85</accession>
<organism evidence="2 3">
    <name type="scientific">Virgisporangium ochraceum</name>
    <dbReference type="NCBI Taxonomy" id="65505"/>
    <lineage>
        <taxon>Bacteria</taxon>
        <taxon>Bacillati</taxon>
        <taxon>Actinomycetota</taxon>
        <taxon>Actinomycetes</taxon>
        <taxon>Micromonosporales</taxon>
        <taxon>Micromonosporaceae</taxon>
        <taxon>Virgisporangium</taxon>
    </lineage>
</organism>
<dbReference type="InterPro" id="IPR006311">
    <property type="entry name" value="TAT_signal"/>
</dbReference>
<protein>
    <recommendedName>
        <fullName evidence="4">Secreted protein</fullName>
    </recommendedName>
</protein>